<dbReference type="EMBL" id="CAESAQ020000047">
    <property type="protein sequence ID" value="CAB5498344.1"/>
    <property type="molecule type" value="Genomic_DNA"/>
</dbReference>
<comment type="caution">
    <text evidence="1">The sequence shown here is derived from an EMBL/GenBank/DDBJ whole genome shotgun (WGS) entry which is preliminary data.</text>
</comment>
<keyword evidence="2" id="KW-1185">Reference proteome</keyword>
<gene>
    <name evidence="1" type="ORF">THERMOS_829</name>
</gene>
<organism evidence="1 2">
    <name type="scientific">Bathymodiolus thermophilus thioautotrophic gill symbiont</name>
    <dbReference type="NCBI Taxonomy" id="2360"/>
    <lineage>
        <taxon>Bacteria</taxon>
        <taxon>Pseudomonadati</taxon>
        <taxon>Pseudomonadota</taxon>
        <taxon>Gammaproteobacteria</taxon>
        <taxon>sulfur-oxidizing symbionts</taxon>
    </lineage>
</organism>
<protein>
    <submittedName>
        <fullName evidence="1">Uncharacterized protein</fullName>
    </submittedName>
</protein>
<proteinExistence type="predicted"/>
<accession>A0A8H8XAX1</accession>
<evidence type="ECO:0000313" key="2">
    <source>
        <dbReference type="Proteomes" id="UP000643672"/>
    </source>
</evidence>
<evidence type="ECO:0000313" key="1">
    <source>
        <dbReference type="EMBL" id="CAB5498344.1"/>
    </source>
</evidence>
<name>A0A8H8XAX1_9GAMM</name>
<sequence>MISSNFVIAELRLSLKNFRVVKKVDFDGYLYKNIISILYSDNLL</sequence>
<reference evidence="1 2" key="1">
    <citation type="submission" date="2020-05" db="EMBL/GenBank/DDBJ databases">
        <authorList>
            <person name="Petersen J."/>
            <person name="Sayavedra L."/>
        </authorList>
    </citation>
    <scope>NUCLEOTIDE SEQUENCE [LARGE SCALE GENOMIC DNA]</scope>
    <source>
        <strain evidence="1">B thermophilus SOXS</strain>
    </source>
</reference>
<dbReference type="AlphaFoldDB" id="A0A8H8XAX1"/>
<dbReference type="Proteomes" id="UP000643672">
    <property type="component" value="Unassembled WGS sequence"/>
</dbReference>